<reference evidence="1 2" key="2">
    <citation type="journal article" date="2017" name="Front. Plant Sci.">
        <title>Gene Classification and Mining of Molecular Markers Useful in Red Clover (Trifolium pratense) Breeding.</title>
        <authorList>
            <person name="Istvanek J."/>
            <person name="Dluhosova J."/>
            <person name="Dluhos P."/>
            <person name="Patkova L."/>
            <person name="Nedelnik J."/>
            <person name="Repkova J."/>
        </authorList>
    </citation>
    <scope>NUCLEOTIDE SEQUENCE [LARGE SCALE GENOMIC DNA]</scope>
    <source>
        <strain evidence="2">cv. Tatra</strain>
        <tissue evidence="1">Young leaves</tissue>
    </source>
</reference>
<protein>
    <submittedName>
        <fullName evidence="1">DNA binding protein</fullName>
    </submittedName>
</protein>
<accession>A0A2K3KVJ1</accession>
<sequence>VGVEKVAKNGRRMKTGPAWEHDVMIDEATRRVRCNYCPQEFSRGAYRLKPHLAGAGKDAKSCVVAEAEVAADSNGKSKSVREISRKDMFKRGVTTLT</sequence>
<evidence type="ECO:0000313" key="2">
    <source>
        <dbReference type="Proteomes" id="UP000236291"/>
    </source>
</evidence>
<feature type="non-terminal residue" evidence="1">
    <location>
        <position position="1"/>
    </location>
</feature>
<organism evidence="1 2">
    <name type="scientific">Trifolium pratense</name>
    <name type="common">Red clover</name>
    <dbReference type="NCBI Taxonomy" id="57577"/>
    <lineage>
        <taxon>Eukaryota</taxon>
        <taxon>Viridiplantae</taxon>
        <taxon>Streptophyta</taxon>
        <taxon>Embryophyta</taxon>
        <taxon>Tracheophyta</taxon>
        <taxon>Spermatophyta</taxon>
        <taxon>Magnoliopsida</taxon>
        <taxon>eudicotyledons</taxon>
        <taxon>Gunneridae</taxon>
        <taxon>Pentapetalae</taxon>
        <taxon>rosids</taxon>
        <taxon>fabids</taxon>
        <taxon>Fabales</taxon>
        <taxon>Fabaceae</taxon>
        <taxon>Papilionoideae</taxon>
        <taxon>50 kb inversion clade</taxon>
        <taxon>NPAAA clade</taxon>
        <taxon>Hologalegina</taxon>
        <taxon>IRL clade</taxon>
        <taxon>Trifolieae</taxon>
        <taxon>Trifolium</taxon>
    </lineage>
</organism>
<dbReference type="EMBL" id="ASHM01112391">
    <property type="protein sequence ID" value="PNX70295.1"/>
    <property type="molecule type" value="Genomic_DNA"/>
</dbReference>
<comment type="caution">
    <text evidence="1">The sequence shown here is derived from an EMBL/GenBank/DDBJ whole genome shotgun (WGS) entry which is preliminary data.</text>
</comment>
<name>A0A2K3KVJ1_TRIPR</name>
<gene>
    <name evidence="1" type="ORF">L195_g057249</name>
</gene>
<evidence type="ECO:0000313" key="1">
    <source>
        <dbReference type="EMBL" id="PNX70295.1"/>
    </source>
</evidence>
<proteinExistence type="predicted"/>
<dbReference type="Proteomes" id="UP000236291">
    <property type="component" value="Unassembled WGS sequence"/>
</dbReference>
<dbReference type="ExpressionAtlas" id="A0A2K3KVJ1">
    <property type="expression patterns" value="baseline"/>
</dbReference>
<reference evidence="1 2" key="1">
    <citation type="journal article" date="2014" name="Am. J. Bot.">
        <title>Genome assembly and annotation for red clover (Trifolium pratense; Fabaceae).</title>
        <authorList>
            <person name="Istvanek J."/>
            <person name="Jaros M."/>
            <person name="Krenek A."/>
            <person name="Repkova J."/>
        </authorList>
    </citation>
    <scope>NUCLEOTIDE SEQUENCE [LARGE SCALE GENOMIC DNA]</scope>
    <source>
        <strain evidence="2">cv. Tatra</strain>
        <tissue evidence="1">Young leaves</tissue>
    </source>
</reference>
<dbReference type="AlphaFoldDB" id="A0A2K3KVJ1"/>